<gene>
    <name evidence="1" type="ORF">FWILDA_LOCUS9346</name>
</gene>
<name>A0A9W4SSS6_9GLOM</name>
<accession>A0A9W4SSS6</accession>
<dbReference type="EMBL" id="CAMKVN010002185">
    <property type="protein sequence ID" value="CAI2179959.1"/>
    <property type="molecule type" value="Genomic_DNA"/>
</dbReference>
<dbReference type="AlphaFoldDB" id="A0A9W4SSS6"/>
<organism evidence="1 2">
    <name type="scientific">Funneliformis geosporum</name>
    <dbReference type="NCBI Taxonomy" id="1117311"/>
    <lineage>
        <taxon>Eukaryota</taxon>
        <taxon>Fungi</taxon>
        <taxon>Fungi incertae sedis</taxon>
        <taxon>Mucoromycota</taxon>
        <taxon>Glomeromycotina</taxon>
        <taxon>Glomeromycetes</taxon>
        <taxon>Glomerales</taxon>
        <taxon>Glomeraceae</taxon>
        <taxon>Funneliformis</taxon>
    </lineage>
</organism>
<protein>
    <submittedName>
        <fullName evidence="1">11057_t:CDS:1</fullName>
    </submittedName>
</protein>
<dbReference type="OrthoDB" id="2351131at2759"/>
<reference evidence="1" key="1">
    <citation type="submission" date="2022-08" db="EMBL/GenBank/DDBJ databases">
        <authorList>
            <person name="Kallberg Y."/>
            <person name="Tangrot J."/>
            <person name="Rosling A."/>
        </authorList>
    </citation>
    <scope>NUCLEOTIDE SEQUENCE</scope>
    <source>
        <strain evidence="1">Wild A</strain>
    </source>
</reference>
<sequence length="236" mass="27376">MRLKLKLKYYKIWDFHVYQYQEVKGSLVISETIKILYNSDKDSEVMRRANQASALQKLDDLPILTQASISFEIPNHFDVIIRISNIKTKPNRNFIRAELSALRPIYLPTAVKRYQKCDKIADYYAINASSAVETYIEAKYQRHLSAKYFSKILCSLVSSTEASLKIISAEDTIANRKIVSNIIKAVKENIKDSDVELIANIPDITLDNAEILKQIFTYSFNNNIILQQYYLWRSFL</sequence>
<proteinExistence type="predicted"/>
<evidence type="ECO:0000313" key="2">
    <source>
        <dbReference type="Proteomes" id="UP001153678"/>
    </source>
</evidence>
<evidence type="ECO:0000313" key="1">
    <source>
        <dbReference type="EMBL" id="CAI2179959.1"/>
    </source>
</evidence>
<dbReference type="Proteomes" id="UP001153678">
    <property type="component" value="Unassembled WGS sequence"/>
</dbReference>
<comment type="caution">
    <text evidence="1">The sequence shown here is derived from an EMBL/GenBank/DDBJ whole genome shotgun (WGS) entry which is preliminary data.</text>
</comment>
<keyword evidence="2" id="KW-1185">Reference proteome</keyword>